<dbReference type="InterPro" id="IPR036396">
    <property type="entry name" value="Cyt_P450_sf"/>
</dbReference>
<keyword evidence="9" id="KW-1185">Reference proteome</keyword>
<dbReference type="InterPro" id="IPR017972">
    <property type="entry name" value="Cyt_P450_CS"/>
</dbReference>
<comment type="caution">
    <text evidence="8">The sequence shown here is derived from an EMBL/GenBank/DDBJ whole genome shotgun (WGS) entry which is preliminary data.</text>
</comment>
<dbReference type="PRINTS" id="PR00463">
    <property type="entry name" value="EP450I"/>
</dbReference>
<keyword evidence="4 7" id="KW-0560">Oxidoreductase</keyword>
<keyword evidence="3 7" id="KW-0479">Metal-binding</keyword>
<sequence>MKNTTLHKVSFFKVLLKTRGILKNPLPFHNENFTKHGDSFSISLGKGNPIIFTRDPIIAKYILQKNNKNYIKSELQTKYLAKYIGNGLLTASGNYWLQQRRLIQPAFHKKKLESLMSIMLSEIQKQLQKIPKNNSVDVFPIMNDLAFHVVAKSLFSYTDKGNKIQRLQEITETVQEMVVKELRQPFKKWWFQLNGSLKNTHLLSEESRKILLEIIEERRLAKSKPDDLLQMLLDSKYEDGTSMTNEQLIDEILILFVAGHETTSNALTFSFQLIAKNQEVQDKIREEVEVEVVDNEDILGSIQQLSFTKQCIEEAMRLYPPVYFIDRLSIEDDECNGVKIPKGTQVLMSVYEMHQHKQYWDNAQEFNPDRFHPDRKKEYSASYFPFGAGPRMCIGNNFAMYEMILTLAEIVKDYELEPVSKIDINPLITLKPKKAIIRFKSRK</sequence>
<dbReference type="SUPFAM" id="SSF48264">
    <property type="entry name" value="Cytochrome P450"/>
    <property type="match status" value="1"/>
</dbReference>
<dbReference type="PANTHER" id="PTHR24291:SF50">
    <property type="entry name" value="BIFUNCTIONAL ALBAFLAVENONE MONOOXYGENASE_TERPENE SYNTHASE"/>
    <property type="match status" value="1"/>
</dbReference>
<evidence type="ECO:0000256" key="4">
    <source>
        <dbReference type="ARBA" id="ARBA00023002"/>
    </source>
</evidence>
<dbReference type="Pfam" id="PF00067">
    <property type="entry name" value="p450"/>
    <property type="match status" value="1"/>
</dbReference>
<keyword evidence="5 7" id="KW-0408">Iron</keyword>
<dbReference type="InterPro" id="IPR001128">
    <property type="entry name" value="Cyt_P450"/>
</dbReference>
<dbReference type="InterPro" id="IPR002401">
    <property type="entry name" value="Cyt_P450_E_grp-I"/>
</dbReference>
<evidence type="ECO:0000256" key="1">
    <source>
        <dbReference type="ARBA" id="ARBA00010617"/>
    </source>
</evidence>
<evidence type="ECO:0000256" key="2">
    <source>
        <dbReference type="ARBA" id="ARBA00022617"/>
    </source>
</evidence>
<dbReference type="EMBL" id="JBHTJM010000006">
    <property type="protein sequence ID" value="MFD0963641.1"/>
    <property type="molecule type" value="Genomic_DNA"/>
</dbReference>
<gene>
    <name evidence="8" type="ORF">ACFQ1O_06465</name>
</gene>
<proteinExistence type="inferred from homology"/>
<evidence type="ECO:0000313" key="9">
    <source>
        <dbReference type="Proteomes" id="UP001596997"/>
    </source>
</evidence>
<keyword evidence="2 7" id="KW-0349">Heme</keyword>
<dbReference type="RefSeq" id="WP_377714552.1">
    <property type="nucleotide sequence ID" value="NZ_JBHTJM010000006.1"/>
</dbReference>
<comment type="similarity">
    <text evidence="1 7">Belongs to the cytochrome P450 family.</text>
</comment>
<accession>A0ABW3I1L6</accession>
<name>A0ABW3I1L6_9FLAO</name>
<protein>
    <submittedName>
        <fullName evidence="8">Cytochrome P450</fullName>
    </submittedName>
</protein>
<dbReference type="PROSITE" id="PS00086">
    <property type="entry name" value="CYTOCHROME_P450"/>
    <property type="match status" value="1"/>
</dbReference>
<dbReference type="PRINTS" id="PR00385">
    <property type="entry name" value="P450"/>
</dbReference>
<reference evidence="9" key="1">
    <citation type="journal article" date="2019" name="Int. J. Syst. Evol. Microbiol.">
        <title>The Global Catalogue of Microorganisms (GCM) 10K type strain sequencing project: providing services to taxonomists for standard genome sequencing and annotation.</title>
        <authorList>
            <consortium name="The Broad Institute Genomics Platform"/>
            <consortium name="The Broad Institute Genome Sequencing Center for Infectious Disease"/>
            <person name="Wu L."/>
            <person name="Ma J."/>
        </authorList>
    </citation>
    <scope>NUCLEOTIDE SEQUENCE [LARGE SCALE GENOMIC DNA]</scope>
    <source>
        <strain evidence="9">CCUG 62114</strain>
    </source>
</reference>
<dbReference type="Proteomes" id="UP001596997">
    <property type="component" value="Unassembled WGS sequence"/>
</dbReference>
<evidence type="ECO:0000256" key="5">
    <source>
        <dbReference type="ARBA" id="ARBA00023004"/>
    </source>
</evidence>
<dbReference type="InterPro" id="IPR050196">
    <property type="entry name" value="Cytochrome_P450_Monoox"/>
</dbReference>
<evidence type="ECO:0000256" key="3">
    <source>
        <dbReference type="ARBA" id="ARBA00022723"/>
    </source>
</evidence>
<dbReference type="PANTHER" id="PTHR24291">
    <property type="entry name" value="CYTOCHROME P450 FAMILY 4"/>
    <property type="match status" value="1"/>
</dbReference>
<keyword evidence="6 7" id="KW-0503">Monooxygenase</keyword>
<organism evidence="8 9">
    <name type="scientific">Pseudofulvibacter geojedonensis</name>
    <dbReference type="NCBI Taxonomy" id="1123758"/>
    <lineage>
        <taxon>Bacteria</taxon>
        <taxon>Pseudomonadati</taxon>
        <taxon>Bacteroidota</taxon>
        <taxon>Flavobacteriia</taxon>
        <taxon>Flavobacteriales</taxon>
        <taxon>Flavobacteriaceae</taxon>
        <taxon>Pseudofulvibacter</taxon>
    </lineage>
</organism>
<evidence type="ECO:0000256" key="6">
    <source>
        <dbReference type="ARBA" id="ARBA00023033"/>
    </source>
</evidence>
<evidence type="ECO:0000313" key="8">
    <source>
        <dbReference type="EMBL" id="MFD0963641.1"/>
    </source>
</evidence>
<dbReference type="Gene3D" id="1.10.630.10">
    <property type="entry name" value="Cytochrome P450"/>
    <property type="match status" value="1"/>
</dbReference>
<evidence type="ECO:0000256" key="7">
    <source>
        <dbReference type="RuleBase" id="RU000461"/>
    </source>
</evidence>